<sequence>MINLDDFTKLKALDRGNVLGSIRAFSDQMEAAWIGIANLPLPEKCSMANEVVVCGMGGSALGGRIVDALSPSMVRVPIEVFTGYELPNYVGPKTLVIVSSYSGNTEETLAAADKALSKKCQIFAICTGGKLAEMAKKENFDSFVFDPIHNPAGQPRMGLGYSVMAILGILSRCEFIHLSNSQVEEVIKNTRKMLMDFAIDKLESDNPAKRLAHELKNKMPILTTSEHLAGAAHAVKNQLNESAKTFALLFDIPELNHHLMEGLRNPAKAKEYWQFLFFESDLFEARVKSRYPITKKVLDKNEVGYSSYKLSSKTKLAQVFELLALGSYLQYYLAALYEIDPLPIPWVDYFKKELEK</sequence>
<dbReference type="SUPFAM" id="SSF53697">
    <property type="entry name" value="SIS domain"/>
    <property type="match status" value="1"/>
</dbReference>
<keyword evidence="2 4" id="KW-0413">Isomerase</keyword>
<dbReference type="AlphaFoldDB" id="A0A0G1DHF1"/>
<dbReference type="Gene3D" id="3.40.50.10490">
    <property type="entry name" value="Glucose-6-phosphate isomerase like protein, domain 1"/>
    <property type="match status" value="2"/>
</dbReference>
<dbReference type="Pfam" id="PF10432">
    <property type="entry name" value="bact-PGI_C"/>
    <property type="match status" value="1"/>
</dbReference>
<protein>
    <submittedName>
        <fullName evidence="4">Bifunctional phosphoglucose/phosphomannose isomerase</fullName>
    </submittedName>
</protein>
<dbReference type="CDD" id="cd05637">
    <property type="entry name" value="SIS_PGI_PMI_2"/>
    <property type="match status" value="1"/>
</dbReference>
<dbReference type="CDD" id="cd05017">
    <property type="entry name" value="SIS_PGI_PMI_1"/>
    <property type="match status" value="1"/>
</dbReference>
<reference evidence="4 5" key="1">
    <citation type="journal article" date="2015" name="Nature">
        <title>rRNA introns, odd ribosomes, and small enigmatic genomes across a large radiation of phyla.</title>
        <authorList>
            <person name="Brown C.T."/>
            <person name="Hug L.A."/>
            <person name="Thomas B.C."/>
            <person name="Sharon I."/>
            <person name="Castelle C.J."/>
            <person name="Singh A."/>
            <person name="Wilkins M.J."/>
            <person name="Williams K.H."/>
            <person name="Banfield J.F."/>
        </authorList>
    </citation>
    <scope>NUCLEOTIDE SEQUENCE [LARGE SCALE GENOMIC DNA]</scope>
</reference>
<comment type="caution">
    <text evidence="4">The sequence shown here is derived from an EMBL/GenBank/DDBJ whole genome shotgun (WGS) entry which is preliminary data.</text>
</comment>
<evidence type="ECO:0000313" key="5">
    <source>
        <dbReference type="Proteomes" id="UP000034090"/>
    </source>
</evidence>
<feature type="domain" description="SIS" evidence="3">
    <location>
        <begin position="41"/>
        <end position="186"/>
    </location>
</feature>
<name>A0A0G1DHF1_9BACT</name>
<proteinExistence type="inferred from homology"/>
<comment type="similarity">
    <text evidence="1">Belongs to the PGI/PMI family.</text>
</comment>
<dbReference type="PATRIC" id="fig|1618578.3.peg.574"/>
<dbReference type="EMBL" id="LCFQ01000013">
    <property type="protein sequence ID" value="KKS97104.1"/>
    <property type="molecule type" value="Genomic_DNA"/>
</dbReference>
<dbReference type="InterPro" id="IPR046348">
    <property type="entry name" value="SIS_dom_sf"/>
</dbReference>
<dbReference type="InterPro" id="IPR001347">
    <property type="entry name" value="SIS_dom"/>
</dbReference>
<evidence type="ECO:0000256" key="1">
    <source>
        <dbReference type="ARBA" id="ARBA00010523"/>
    </source>
</evidence>
<dbReference type="GO" id="GO:0004347">
    <property type="term" value="F:glucose-6-phosphate isomerase activity"/>
    <property type="evidence" value="ECO:0007669"/>
    <property type="project" value="InterPro"/>
</dbReference>
<evidence type="ECO:0000313" key="4">
    <source>
        <dbReference type="EMBL" id="KKS97104.1"/>
    </source>
</evidence>
<organism evidence="4 5">
    <name type="scientific">Candidatus Woesebacteria bacterium GW2011_GWB1_43_14</name>
    <dbReference type="NCBI Taxonomy" id="1618578"/>
    <lineage>
        <taxon>Bacteria</taxon>
        <taxon>Candidatus Woeseibacteriota</taxon>
    </lineage>
</organism>
<gene>
    <name evidence="4" type="ORF">UV74_C0013G0226</name>
</gene>
<evidence type="ECO:0000259" key="3">
    <source>
        <dbReference type="PROSITE" id="PS51464"/>
    </source>
</evidence>
<accession>A0A0G1DHF1</accession>
<dbReference type="InterPro" id="IPR035484">
    <property type="entry name" value="SIS_PGI/PMI_1"/>
</dbReference>
<dbReference type="GO" id="GO:1901135">
    <property type="term" value="P:carbohydrate derivative metabolic process"/>
    <property type="evidence" value="ECO:0007669"/>
    <property type="project" value="InterPro"/>
</dbReference>
<dbReference type="GO" id="GO:0097367">
    <property type="term" value="F:carbohydrate derivative binding"/>
    <property type="evidence" value="ECO:0007669"/>
    <property type="project" value="InterPro"/>
</dbReference>
<dbReference type="Proteomes" id="UP000034090">
    <property type="component" value="Unassembled WGS sequence"/>
</dbReference>
<dbReference type="GO" id="GO:0004476">
    <property type="term" value="F:mannose-6-phosphate isomerase activity"/>
    <property type="evidence" value="ECO:0007669"/>
    <property type="project" value="InterPro"/>
</dbReference>
<dbReference type="STRING" id="1618578.UV74_C0013G0226"/>
<dbReference type="PROSITE" id="PS51464">
    <property type="entry name" value="SIS"/>
    <property type="match status" value="1"/>
</dbReference>
<dbReference type="InterPro" id="IPR019490">
    <property type="entry name" value="Glu6P/Mann6P_isomerase_C"/>
</dbReference>
<evidence type="ECO:0000256" key="2">
    <source>
        <dbReference type="ARBA" id="ARBA00023235"/>
    </source>
</evidence>
<dbReference type="GO" id="GO:0005975">
    <property type="term" value="P:carbohydrate metabolic process"/>
    <property type="evidence" value="ECO:0007669"/>
    <property type="project" value="InterPro"/>
</dbReference>